<dbReference type="Proteomes" id="UP000070675">
    <property type="component" value="Unassembled WGS sequence"/>
</dbReference>
<dbReference type="NCBIfam" id="TIGR00219">
    <property type="entry name" value="mreC"/>
    <property type="match status" value="1"/>
</dbReference>
<dbReference type="Gene3D" id="2.40.10.350">
    <property type="entry name" value="Rod shape-determining protein MreC, domain 2"/>
    <property type="match status" value="1"/>
</dbReference>
<dbReference type="PANTHER" id="PTHR34138:SF1">
    <property type="entry name" value="CELL SHAPE-DETERMINING PROTEIN MREC"/>
    <property type="match status" value="1"/>
</dbReference>
<accession>A0A133XX24</accession>
<evidence type="ECO:0000256" key="1">
    <source>
        <dbReference type="ARBA" id="ARBA00009369"/>
    </source>
</evidence>
<comment type="caution">
    <text evidence="8">The sequence shown here is derived from an EMBL/GenBank/DDBJ whole genome shotgun (WGS) entry which is preliminary data.</text>
</comment>
<dbReference type="GO" id="GO:0008360">
    <property type="term" value="P:regulation of cell shape"/>
    <property type="evidence" value="ECO:0007669"/>
    <property type="project" value="UniProtKB-KW"/>
</dbReference>
<dbReference type="PANTHER" id="PTHR34138">
    <property type="entry name" value="CELL SHAPE-DETERMINING PROTEIN MREC"/>
    <property type="match status" value="1"/>
</dbReference>
<evidence type="ECO:0000256" key="4">
    <source>
        <dbReference type="ARBA" id="ARBA00032089"/>
    </source>
</evidence>
<dbReference type="InterPro" id="IPR042175">
    <property type="entry name" value="Cell/Rod_MreC_2"/>
</dbReference>
<dbReference type="InterPro" id="IPR055342">
    <property type="entry name" value="MreC_beta-barrel_core"/>
</dbReference>
<dbReference type="InterPro" id="IPR042177">
    <property type="entry name" value="Cell/Rod_1"/>
</dbReference>
<evidence type="ECO:0000256" key="5">
    <source>
        <dbReference type="PIRNR" id="PIRNR038471"/>
    </source>
</evidence>
<dbReference type="OrthoDB" id="9808025at2"/>
<dbReference type="Gene3D" id="2.40.10.340">
    <property type="entry name" value="Rod shape-determining protein MreC, domain 1"/>
    <property type="match status" value="1"/>
</dbReference>
<comment type="function">
    <text evidence="5">Involved in formation and maintenance of cell shape.</text>
</comment>
<keyword evidence="9" id="KW-1185">Reference proteome</keyword>
<feature type="coiled-coil region" evidence="6">
    <location>
        <begin position="94"/>
        <end position="131"/>
    </location>
</feature>
<organism evidence="8 9">
    <name type="scientific">Atopobium deltae</name>
    <dbReference type="NCBI Taxonomy" id="1393034"/>
    <lineage>
        <taxon>Bacteria</taxon>
        <taxon>Bacillati</taxon>
        <taxon>Actinomycetota</taxon>
        <taxon>Coriobacteriia</taxon>
        <taxon>Coriobacteriales</taxon>
        <taxon>Atopobiaceae</taxon>
        <taxon>Atopobium</taxon>
    </lineage>
</organism>
<dbReference type="EMBL" id="LSCR01000002">
    <property type="protein sequence ID" value="KXB35512.1"/>
    <property type="molecule type" value="Genomic_DNA"/>
</dbReference>
<evidence type="ECO:0000256" key="2">
    <source>
        <dbReference type="ARBA" id="ARBA00013855"/>
    </source>
</evidence>
<proteinExistence type="inferred from homology"/>
<evidence type="ECO:0000256" key="6">
    <source>
        <dbReference type="SAM" id="Coils"/>
    </source>
</evidence>
<dbReference type="PIRSF" id="PIRSF038471">
    <property type="entry name" value="MreC"/>
    <property type="match status" value="1"/>
</dbReference>
<dbReference type="Pfam" id="PF04085">
    <property type="entry name" value="MreC"/>
    <property type="match status" value="1"/>
</dbReference>
<keyword evidence="3 5" id="KW-0133">Cell shape</keyword>
<dbReference type="STRING" id="1393034.HMPREF3192_00162"/>
<feature type="domain" description="Rod shape-determining protein MreC beta-barrel core" evidence="7">
    <location>
        <begin position="147"/>
        <end position="292"/>
    </location>
</feature>
<evidence type="ECO:0000256" key="3">
    <source>
        <dbReference type="ARBA" id="ARBA00022960"/>
    </source>
</evidence>
<dbReference type="RefSeq" id="WP_066304493.1">
    <property type="nucleotide sequence ID" value="NZ_KQ959484.1"/>
</dbReference>
<dbReference type="GO" id="GO:0005886">
    <property type="term" value="C:plasma membrane"/>
    <property type="evidence" value="ECO:0007669"/>
    <property type="project" value="TreeGrafter"/>
</dbReference>
<protein>
    <recommendedName>
        <fullName evidence="2 5">Cell shape-determining protein MreC</fullName>
    </recommendedName>
    <alternativeName>
        <fullName evidence="4 5">Cell shape protein MreC</fullName>
    </alternativeName>
</protein>
<evidence type="ECO:0000313" key="9">
    <source>
        <dbReference type="Proteomes" id="UP000070675"/>
    </source>
</evidence>
<gene>
    <name evidence="8" type="ORF">HMPREF3192_00162</name>
</gene>
<name>A0A133XX24_9ACTN</name>
<evidence type="ECO:0000259" key="7">
    <source>
        <dbReference type="Pfam" id="PF04085"/>
    </source>
</evidence>
<reference evidence="9" key="1">
    <citation type="submission" date="2016-01" db="EMBL/GenBank/DDBJ databases">
        <authorList>
            <person name="Mitreva M."/>
            <person name="Pepin K.H."/>
            <person name="Mihindukulasuriya K.A."/>
            <person name="Fulton R."/>
            <person name="Fronick C."/>
            <person name="O'Laughlin M."/>
            <person name="Miner T."/>
            <person name="Herter B."/>
            <person name="Rosa B.A."/>
            <person name="Cordes M."/>
            <person name="Tomlinson C."/>
            <person name="Wollam A."/>
            <person name="Palsikar V.B."/>
            <person name="Mardis E.R."/>
            <person name="Wilson R.K."/>
        </authorList>
    </citation>
    <scope>NUCLEOTIDE SEQUENCE [LARGE SCALE GENOMIC DNA]</scope>
    <source>
        <strain evidence="9">DNF00019</strain>
    </source>
</reference>
<comment type="similarity">
    <text evidence="1 5">Belongs to the MreC family.</text>
</comment>
<dbReference type="PATRIC" id="fig|1393034.3.peg.156"/>
<evidence type="ECO:0000313" key="8">
    <source>
        <dbReference type="EMBL" id="KXB35512.1"/>
    </source>
</evidence>
<dbReference type="InterPro" id="IPR007221">
    <property type="entry name" value="MreC"/>
</dbReference>
<sequence length="314" mass="32357">MVSFSRTKGVGSVKTFKHIKHGGAGASGSGASGRVTIVLCVISLIVFTLSAREAPQGPIHTTKAFLSVATTPVRQVGAFICSPFTGLSRVFTNITASENTLSELQQENATLRAQNAQLVEAKKSADRLQDLLKLKSAYKLQSLAAHVISSSTDSWTSTITIDKGSTSGLSVGMPVTDSTAVIGQISSVGPNSATVRLVSDESSSVSAMIQSSRAQGMLVGSADGSLRMTLVSVDQSVSVGDTVVTSGLGGVYPKGLPLGTVSSVEKSANGNYYDIAVKPISSNGSFEEVLVVTAVSDEQHASAEEVQAADGRKS</sequence>
<dbReference type="AlphaFoldDB" id="A0A133XX24"/>
<keyword evidence="6" id="KW-0175">Coiled coil</keyword>